<dbReference type="PANTHER" id="PTHR14965:SF1">
    <property type="entry name" value="APOPTOSIS FACILITATOR BCL-2-LIKE PROTEIN 14"/>
    <property type="match status" value="1"/>
</dbReference>
<keyword evidence="1" id="KW-0597">Phosphoprotein</keyword>
<protein>
    <submittedName>
        <fullName evidence="4">Apoptosis facilitator Bcl-2-like protein 14 isoform X1</fullName>
    </submittedName>
</protein>
<keyword evidence="2" id="KW-0053">Apoptosis</keyword>
<evidence type="ECO:0000313" key="3">
    <source>
        <dbReference type="Proteomes" id="UP000694890"/>
    </source>
</evidence>
<dbReference type="KEGG" id="lcf:108891740"/>
<evidence type="ECO:0000256" key="2">
    <source>
        <dbReference type="ARBA" id="ARBA00022703"/>
    </source>
</evidence>
<dbReference type="Proteomes" id="UP000694890">
    <property type="component" value="Linkage group LG10"/>
</dbReference>
<dbReference type="AlphaFoldDB" id="A0AAJ7VB35"/>
<dbReference type="GO" id="GO:2001236">
    <property type="term" value="P:regulation of extrinsic apoptotic signaling pathway"/>
    <property type="evidence" value="ECO:0007669"/>
    <property type="project" value="TreeGrafter"/>
</dbReference>
<accession>A0AAJ7VB35</accession>
<reference evidence="4" key="1">
    <citation type="submission" date="2025-08" db="UniProtKB">
        <authorList>
            <consortium name="RefSeq"/>
        </authorList>
    </citation>
    <scope>IDENTIFICATION</scope>
    <source>
        <tissue evidence="4">Brain</tissue>
    </source>
</reference>
<dbReference type="GeneID" id="108891740"/>
<organism evidence="3 4">
    <name type="scientific">Lates calcarifer</name>
    <name type="common">Barramundi</name>
    <name type="synonym">Holocentrus calcarifer</name>
    <dbReference type="NCBI Taxonomy" id="8187"/>
    <lineage>
        <taxon>Eukaryota</taxon>
        <taxon>Metazoa</taxon>
        <taxon>Chordata</taxon>
        <taxon>Craniata</taxon>
        <taxon>Vertebrata</taxon>
        <taxon>Euteleostomi</taxon>
        <taxon>Actinopterygii</taxon>
        <taxon>Neopterygii</taxon>
        <taxon>Teleostei</taxon>
        <taxon>Neoteleostei</taxon>
        <taxon>Acanthomorphata</taxon>
        <taxon>Carangaria</taxon>
        <taxon>Carangaria incertae sedis</taxon>
        <taxon>Centropomidae</taxon>
        <taxon>Lates</taxon>
    </lineage>
</organism>
<dbReference type="SUPFAM" id="SSF56854">
    <property type="entry name" value="Bcl-2 inhibitors of programmed cell death"/>
    <property type="match status" value="1"/>
</dbReference>
<dbReference type="GO" id="GO:0006915">
    <property type="term" value="P:apoptotic process"/>
    <property type="evidence" value="ECO:0007669"/>
    <property type="project" value="UniProtKB-KW"/>
</dbReference>
<sequence length="230" mass="26338">MASASAVGDREVFLLLEEYCCRRRRSEQELQPTECTAPPSPHPFSSIFSTYVPYIQLRAGGRLRSSVSRVFSDSSEEEHDEVSNLSTVVDRLVQITDSAPVPEVVVENQDEIIQKLVDLMITFGDNINERIRQSTVLQRQLSDFTYDAFEKLTSSVQNLLDRTRAAPSEDSEERIQQRRIAWAFEVTSRLSATGVIQRRRMLSFGERYIQQHHSAWVLQHGGWEEVFAVD</sequence>
<dbReference type="PANTHER" id="PTHR14965">
    <property type="entry name" value="SI:CH73-248E21.1"/>
    <property type="match status" value="1"/>
</dbReference>
<dbReference type="RefSeq" id="XP_018544559.1">
    <property type="nucleotide sequence ID" value="XM_018689043.2"/>
</dbReference>
<proteinExistence type="predicted"/>
<gene>
    <name evidence="4" type="primary">si:ch211-218c6.8</name>
</gene>
<evidence type="ECO:0000256" key="1">
    <source>
        <dbReference type="ARBA" id="ARBA00022553"/>
    </source>
</evidence>
<name>A0AAJ7VB35_LATCA</name>
<evidence type="ECO:0000313" key="4">
    <source>
        <dbReference type="RefSeq" id="XP_018544559.1"/>
    </source>
</evidence>
<dbReference type="InterPro" id="IPR036834">
    <property type="entry name" value="Bcl-2-like_sf"/>
</dbReference>
<dbReference type="Gene3D" id="1.10.437.10">
    <property type="entry name" value="Blc2-like"/>
    <property type="match status" value="1"/>
</dbReference>